<gene>
    <name evidence="2" type="ORF">LAESUDRAFT_810035</name>
</gene>
<dbReference type="Proteomes" id="UP000076871">
    <property type="component" value="Unassembled WGS sequence"/>
</dbReference>
<reference evidence="2 3" key="1">
    <citation type="journal article" date="2016" name="Mol. Biol. Evol.">
        <title>Comparative Genomics of Early-Diverging Mushroom-Forming Fungi Provides Insights into the Origins of Lignocellulose Decay Capabilities.</title>
        <authorList>
            <person name="Nagy L.G."/>
            <person name="Riley R."/>
            <person name="Tritt A."/>
            <person name="Adam C."/>
            <person name="Daum C."/>
            <person name="Floudas D."/>
            <person name="Sun H."/>
            <person name="Yadav J.S."/>
            <person name="Pangilinan J."/>
            <person name="Larsson K.H."/>
            <person name="Matsuura K."/>
            <person name="Barry K."/>
            <person name="Labutti K."/>
            <person name="Kuo R."/>
            <person name="Ohm R.A."/>
            <person name="Bhattacharya S.S."/>
            <person name="Shirouzu T."/>
            <person name="Yoshinaga Y."/>
            <person name="Martin F.M."/>
            <person name="Grigoriev I.V."/>
            <person name="Hibbett D.S."/>
        </authorList>
    </citation>
    <scope>NUCLEOTIDE SEQUENCE [LARGE SCALE GENOMIC DNA]</scope>
    <source>
        <strain evidence="2 3">93-53</strain>
    </source>
</reference>
<keyword evidence="3" id="KW-1185">Reference proteome</keyword>
<protein>
    <submittedName>
        <fullName evidence="2">Uncharacterized protein</fullName>
    </submittedName>
</protein>
<dbReference type="AlphaFoldDB" id="A0A165GI19"/>
<proteinExistence type="predicted"/>
<accession>A0A165GI19</accession>
<organism evidence="2 3">
    <name type="scientific">Laetiporus sulphureus 93-53</name>
    <dbReference type="NCBI Taxonomy" id="1314785"/>
    <lineage>
        <taxon>Eukaryota</taxon>
        <taxon>Fungi</taxon>
        <taxon>Dikarya</taxon>
        <taxon>Basidiomycota</taxon>
        <taxon>Agaricomycotina</taxon>
        <taxon>Agaricomycetes</taxon>
        <taxon>Polyporales</taxon>
        <taxon>Laetiporus</taxon>
    </lineage>
</organism>
<dbReference type="GeneID" id="63831208"/>
<feature type="compositionally biased region" description="Basic residues" evidence="1">
    <location>
        <begin position="179"/>
        <end position="188"/>
    </location>
</feature>
<feature type="region of interest" description="Disordered" evidence="1">
    <location>
        <begin position="102"/>
        <end position="142"/>
    </location>
</feature>
<sequence length="202" mass="22671">MALFPPPSPCAGLLRSPTSDFFRQQERDYFARKGKEIVPMPHDDVGVGVDVHDRAVPRSEPDEVNPSALIVHRWSPNQELRQARFTRDAGLNKYDARIAFAGSSKSSTPHQPPHPVNTATRASGPPDVTDTKHSALKRRDRGPLDQAALTYKKIIILEEPPREPAKEVSASSVYEELRRRQRRRRQRRGQCVPLSGQIAVIS</sequence>
<evidence type="ECO:0000256" key="1">
    <source>
        <dbReference type="SAM" id="MobiDB-lite"/>
    </source>
</evidence>
<dbReference type="OrthoDB" id="3253810at2759"/>
<evidence type="ECO:0000313" key="3">
    <source>
        <dbReference type="Proteomes" id="UP000076871"/>
    </source>
</evidence>
<dbReference type="RefSeq" id="XP_040768117.1">
    <property type="nucleotide sequence ID" value="XM_040914180.1"/>
</dbReference>
<dbReference type="InParanoid" id="A0A165GI19"/>
<name>A0A165GI19_9APHY</name>
<evidence type="ECO:0000313" key="2">
    <source>
        <dbReference type="EMBL" id="KZT10377.1"/>
    </source>
</evidence>
<dbReference type="EMBL" id="KV427609">
    <property type="protein sequence ID" value="KZT10377.1"/>
    <property type="molecule type" value="Genomic_DNA"/>
</dbReference>
<feature type="region of interest" description="Disordered" evidence="1">
    <location>
        <begin position="162"/>
        <end position="202"/>
    </location>
</feature>